<evidence type="ECO:0000313" key="2">
    <source>
        <dbReference type="EMBL" id="TPV35736.1"/>
    </source>
</evidence>
<feature type="domain" description="Glycosyl transferase family 1" evidence="1">
    <location>
        <begin position="204"/>
        <end position="355"/>
    </location>
</feature>
<dbReference type="PANTHER" id="PTHR45947:SF3">
    <property type="entry name" value="SULFOQUINOVOSYL TRANSFERASE SQD2"/>
    <property type="match status" value="1"/>
</dbReference>
<evidence type="ECO:0000259" key="1">
    <source>
        <dbReference type="Pfam" id="PF00534"/>
    </source>
</evidence>
<organism evidence="2 3">
    <name type="scientific">Paucihalobacter ruber</name>
    <dbReference type="NCBI Taxonomy" id="2567861"/>
    <lineage>
        <taxon>Bacteria</taxon>
        <taxon>Pseudomonadati</taxon>
        <taxon>Bacteroidota</taxon>
        <taxon>Flavobacteriia</taxon>
        <taxon>Flavobacteriales</taxon>
        <taxon>Flavobacteriaceae</taxon>
        <taxon>Paucihalobacter</taxon>
    </lineage>
</organism>
<keyword evidence="3" id="KW-1185">Reference proteome</keyword>
<comment type="caution">
    <text evidence="2">The sequence shown here is derived from an EMBL/GenBank/DDBJ whole genome shotgun (WGS) entry which is preliminary data.</text>
</comment>
<dbReference type="InterPro" id="IPR050194">
    <property type="entry name" value="Glycosyltransferase_grp1"/>
</dbReference>
<dbReference type="Gene3D" id="3.40.50.2000">
    <property type="entry name" value="Glycogen Phosphorylase B"/>
    <property type="match status" value="2"/>
</dbReference>
<dbReference type="EMBL" id="VHIQ01000001">
    <property type="protein sequence ID" value="TPV35736.1"/>
    <property type="molecule type" value="Genomic_DNA"/>
</dbReference>
<dbReference type="InterPro" id="IPR001296">
    <property type="entry name" value="Glyco_trans_1"/>
</dbReference>
<protein>
    <submittedName>
        <fullName evidence="2">Glycosyltransferase</fullName>
    </submittedName>
</protein>
<reference evidence="2 3" key="1">
    <citation type="submission" date="2019-06" db="EMBL/GenBank/DDBJ databases">
        <title>Flavobacteriaceae Paucihalobacterium erythroidium CWB-1, complete genome.</title>
        <authorList>
            <person name="Wu S."/>
        </authorList>
    </citation>
    <scope>NUCLEOTIDE SEQUENCE [LARGE SCALE GENOMIC DNA]</scope>
    <source>
        <strain evidence="2 3">CWB-1</strain>
    </source>
</reference>
<dbReference type="RefSeq" id="WP_140988745.1">
    <property type="nucleotide sequence ID" value="NZ_VHIQ01000001.1"/>
</dbReference>
<proteinExistence type="predicted"/>
<dbReference type="AlphaFoldDB" id="A0A506PPC9"/>
<dbReference type="Pfam" id="PF00534">
    <property type="entry name" value="Glycos_transf_1"/>
    <property type="match status" value="1"/>
</dbReference>
<dbReference type="Proteomes" id="UP000317332">
    <property type="component" value="Unassembled WGS sequence"/>
</dbReference>
<evidence type="ECO:0000313" key="3">
    <source>
        <dbReference type="Proteomes" id="UP000317332"/>
    </source>
</evidence>
<accession>A0A506PPC9</accession>
<dbReference type="SUPFAM" id="SSF53756">
    <property type="entry name" value="UDP-Glycosyltransferase/glycogen phosphorylase"/>
    <property type="match status" value="1"/>
</dbReference>
<sequence length="380" mass="42376">MRPQKVLIVIDWFLPGTASGGPLRSYANLIAQLHDGFEFYIITRDTDFGTTEPYATVVSNSWNQLNNHTQVYYLSSDNISPKHLKTLISETPFDVALVNGIYSWYFSILPVWLLKRTGKPVVVSARGMLNPQAFSVKGFRKKVFLTLARVLQLYKGVTFHATNGDEAQYIKQVLGADTPIKIAPNLPRPIQPYQPKTKVSAAPVKMANMARIAKEKGTLIMLQALQQVQQPLLLDLYGPIYDSAYWQQCEAVIQQLPAHIKVQYQGVLPGDAVPAVLQDYHFMVLLSEGENFGHAIFEAFAAGCPVIISDQTPWRQLEQQQIGWDVPIRDTAAVVRAFEVALLMSAADYEIWSAKAYNFAKGVAEDTSVLVANRGLFEAL</sequence>
<gene>
    <name evidence="2" type="ORF">FJ651_02140</name>
</gene>
<dbReference type="OrthoDB" id="9790710at2"/>
<dbReference type="PANTHER" id="PTHR45947">
    <property type="entry name" value="SULFOQUINOVOSYL TRANSFERASE SQD2"/>
    <property type="match status" value="1"/>
</dbReference>
<dbReference type="GO" id="GO:0016757">
    <property type="term" value="F:glycosyltransferase activity"/>
    <property type="evidence" value="ECO:0007669"/>
    <property type="project" value="InterPro"/>
</dbReference>
<keyword evidence="2" id="KW-0808">Transferase</keyword>
<name>A0A506PPC9_9FLAO</name>